<keyword evidence="4" id="KW-0560">Oxidoreductase</keyword>
<keyword evidence="5" id="KW-0496">Mitochondrion</keyword>
<name>A0A7E6EHJ6_9MOLL</name>
<evidence type="ECO:0000256" key="5">
    <source>
        <dbReference type="ARBA" id="ARBA00023128"/>
    </source>
</evidence>
<evidence type="ECO:0000256" key="4">
    <source>
        <dbReference type="ARBA" id="ARBA00023002"/>
    </source>
</evidence>
<keyword evidence="8" id="KW-1185">Reference proteome</keyword>
<dbReference type="GO" id="GO:0005739">
    <property type="term" value="C:mitochondrion"/>
    <property type="evidence" value="ECO:0007669"/>
    <property type="project" value="UniProtKB-SubCell"/>
</dbReference>
<evidence type="ECO:0000313" key="8">
    <source>
        <dbReference type="Proteomes" id="UP000515154"/>
    </source>
</evidence>
<dbReference type="SUPFAM" id="SSF47203">
    <property type="entry name" value="Acyl-CoA dehydrogenase C-terminal domain-like"/>
    <property type="match status" value="1"/>
</dbReference>
<evidence type="ECO:0000256" key="1">
    <source>
        <dbReference type="ARBA" id="ARBA00004173"/>
    </source>
</evidence>
<feature type="signal peptide" evidence="6">
    <location>
        <begin position="1"/>
        <end position="21"/>
    </location>
</feature>
<organism evidence="8 9">
    <name type="scientific">Octopus sinensis</name>
    <name type="common">East Asian common octopus</name>
    <dbReference type="NCBI Taxonomy" id="2607531"/>
    <lineage>
        <taxon>Eukaryota</taxon>
        <taxon>Metazoa</taxon>
        <taxon>Spiralia</taxon>
        <taxon>Lophotrochozoa</taxon>
        <taxon>Mollusca</taxon>
        <taxon>Cephalopoda</taxon>
        <taxon>Coleoidea</taxon>
        <taxon>Octopodiformes</taxon>
        <taxon>Octopoda</taxon>
        <taxon>Incirrata</taxon>
        <taxon>Octopodidae</taxon>
        <taxon>Octopus</taxon>
    </lineage>
</organism>
<keyword evidence="3" id="KW-0809">Transit peptide</keyword>
<protein>
    <submittedName>
        <fullName evidence="9">Probable glutaryl-CoA dehydrogenase, mitochondrial</fullName>
    </submittedName>
</protein>
<dbReference type="InterPro" id="IPR052033">
    <property type="entry name" value="Glutaryl-CoA_DH_mitochondrial"/>
</dbReference>
<evidence type="ECO:0000256" key="2">
    <source>
        <dbReference type="ARBA" id="ARBA00022630"/>
    </source>
</evidence>
<proteinExistence type="predicted"/>
<dbReference type="Proteomes" id="UP000515154">
    <property type="component" value="Unplaced"/>
</dbReference>
<dbReference type="PANTHER" id="PTHR42807:SF1">
    <property type="entry name" value="GLUTARYL-COA DEHYDROGENASE, MITOCHONDRIAL"/>
    <property type="match status" value="1"/>
</dbReference>
<feature type="domain" description="Acyl-CoA dehydrogenase/oxidase C-terminal" evidence="7">
    <location>
        <begin position="3"/>
        <end position="87"/>
    </location>
</feature>
<dbReference type="GO" id="GO:0004361">
    <property type="term" value="F:glutaryl-CoA dehydrogenase activity"/>
    <property type="evidence" value="ECO:0007669"/>
    <property type="project" value="TreeGrafter"/>
</dbReference>
<dbReference type="Gene3D" id="1.20.140.10">
    <property type="entry name" value="Butyryl-CoA Dehydrogenase, subunit A, domain 3"/>
    <property type="match status" value="1"/>
</dbReference>
<dbReference type="GO" id="GO:0046949">
    <property type="term" value="P:fatty-acyl-CoA biosynthetic process"/>
    <property type="evidence" value="ECO:0007669"/>
    <property type="project" value="TreeGrafter"/>
</dbReference>
<dbReference type="RefSeq" id="XP_036354455.1">
    <property type="nucleotide sequence ID" value="XM_036498562.1"/>
</dbReference>
<dbReference type="GO" id="GO:0050660">
    <property type="term" value="F:flavin adenine dinucleotide binding"/>
    <property type="evidence" value="ECO:0007669"/>
    <property type="project" value="TreeGrafter"/>
</dbReference>
<evidence type="ECO:0000256" key="6">
    <source>
        <dbReference type="SAM" id="SignalP"/>
    </source>
</evidence>
<dbReference type="GO" id="GO:0033539">
    <property type="term" value="P:fatty acid beta-oxidation using acyl-CoA dehydrogenase"/>
    <property type="evidence" value="ECO:0007669"/>
    <property type="project" value="TreeGrafter"/>
</dbReference>
<evidence type="ECO:0000256" key="3">
    <source>
        <dbReference type="ARBA" id="ARBA00022946"/>
    </source>
</evidence>
<sequence length="96" mass="10921">MILEISLGLLLCHRVAQIVDSTDWFVLNIYFSYPSTLISMAKRNSANKSLQICRTARDMLGANGIVDEFGVIRHVLNLESVNTYEGHVTIKYFRDL</sequence>
<dbReference type="AlphaFoldDB" id="A0A7E6EHJ6"/>
<dbReference type="GO" id="GO:0000062">
    <property type="term" value="F:fatty-acyl-CoA binding"/>
    <property type="evidence" value="ECO:0007669"/>
    <property type="project" value="TreeGrafter"/>
</dbReference>
<dbReference type="Pfam" id="PF00441">
    <property type="entry name" value="Acyl-CoA_dh_1"/>
    <property type="match status" value="1"/>
</dbReference>
<keyword evidence="2" id="KW-0285">Flavoprotein</keyword>
<feature type="chain" id="PRO_5028820152" evidence="6">
    <location>
        <begin position="22"/>
        <end position="96"/>
    </location>
</feature>
<gene>
    <name evidence="9" type="primary">LOC118760935</name>
</gene>
<evidence type="ECO:0000259" key="7">
    <source>
        <dbReference type="Pfam" id="PF00441"/>
    </source>
</evidence>
<dbReference type="InterPro" id="IPR036250">
    <property type="entry name" value="AcylCo_DH-like_C"/>
</dbReference>
<dbReference type="InterPro" id="IPR009075">
    <property type="entry name" value="AcylCo_DH/oxidase_C"/>
</dbReference>
<evidence type="ECO:0000313" key="9">
    <source>
        <dbReference type="RefSeq" id="XP_036354455.1"/>
    </source>
</evidence>
<keyword evidence="6" id="KW-0732">Signal</keyword>
<dbReference type="KEGG" id="osn:118760935"/>
<comment type="subcellular location">
    <subcellularLocation>
        <location evidence="1">Mitochondrion</location>
    </subcellularLocation>
</comment>
<reference evidence="9" key="1">
    <citation type="submission" date="2025-08" db="UniProtKB">
        <authorList>
            <consortium name="RefSeq"/>
        </authorList>
    </citation>
    <scope>IDENTIFICATION</scope>
</reference>
<dbReference type="PANTHER" id="PTHR42807">
    <property type="entry name" value="GLUTARYL-COA DEHYDROGENASE, MITOCHONDRIAL"/>
    <property type="match status" value="1"/>
</dbReference>
<accession>A0A7E6EHJ6</accession>